<keyword evidence="2" id="KW-0808">Transferase</keyword>
<dbReference type="RefSeq" id="WP_063514407.1">
    <property type="nucleotide sequence ID" value="NZ_CP011158.1"/>
</dbReference>
<protein>
    <submittedName>
        <fullName evidence="2">Glutamine cyclotransferase</fullName>
    </submittedName>
</protein>
<keyword evidence="3" id="KW-1185">Reference proteome</keyword>
<dbReference type="PANTHER" id="PTHR31270:SF1">
    <property type="entry name" value="GLUTAMINYL-PEPTIDE CYCLOTRANSFERASE"/>
    <property type="match status" value="1"/>
</dbReference>
<evidence type="ECO:0000313" key="1">
    <source>
        <dbReference type="EMBL" id="ANB91828.1"/>
    </source>
</evidence>
<dbReference type="Pfam" id="PF05096">
    <property type="entry name" value="Glu_cyclase_2"/>
    <property type="match status" value="1"/>
</dbReference>
<dbReference type="AlphaFoldDB" id="A0A160GFK7"/>
<evidence type="ECO:0000313" key="3">
    <source>
        <dbReference type="Proteomes" id="UP000076765"/>
    </source>
</evidence>
<dbReference type="EMBL" id="CP011158">
    <property type="protein sequence ID" value="ANB91828.1"/>
    <property type="molecule type" value="Genomic_DNA"/>
</dbReference>
<evidence type="ECO:0000313" key="2">
    <source>
        <dbReference type="EMBL" id="STY87536.1"/>
    </source>
</evidence>
<accession>A0A160GFK7</accession>
<gene>
    <name evidence="1" type="ORF">MOVS_07415</name>
    <name evidence="2" type="ORF">NCTC11227_01550</name>
</gene>
<evidence type="ECO:0000313" key="4">
    <source>
        <dbReference type="Proteomes" id="UP000255102"/>
    </source>
</evidence>
<dbReference type="KEGG" id="moi:MOVS_07415"/>
<dbReference type="InterPro" id="IPR007788">
    <property type="entry name" value="QCT"/>
</dbReference>
<proteinExistence type="predicted"/>
<dbReference type="GO" id="GO:0016603">
    <property type="term" value="F:glutaminyl-peptide cyclotransferase activity"/>
    <property type="evidence" value="ECO:0007669"/>
    <property type="project" value="InterPro"/>
</dbReference>
<reference evidence="1 3" key="1">
    <citation type="submission" date="2015-04" db="EMBL/GenBank/DDBJ databases">
        <authorList>
            <person name="Calcutt M.J."/>
            <person name="Foecking M.F."/>
        </authorList>
    </citation>
    <scope>NUCLEOTIDE SEQUENCE [LARGE SCALE GENOMIC DNA]</scope>
    <source>
        <strain evidence="1 3">199/55</strain>
    </source>
</reference>
<reference evidence="2 4" key="2">
    <citation type="submission" date="2018-06" db="EMBL/GenBank/DDBJ databases">
        <authorList>
            <consortium name="Pathogen Informatics"/>
            <person name="Doyle S."/>
        </authorList>
    </citation>
    <scope>NUCLEOTIDE SEQUENCE [LARGE SCALE GENOMIC DNA]</scope>
    <source>
        <strain evidence="2 4">NCTC11227</strain>
    </source>
</reference>
<dbReference type="Gene3D" id="2.130.10.10">
    <property type="entry name" value="YVTN repeat-like/Quinoprotein amine dehydrogenase"/>
    <property type="match status" value="1"/>
</dbReference>
<dbReference type="PANTHER" id="PTHR31270">
    <property type="entry name" value="GLUTAMINYL-PEPTIDE CYCLOTRANSFERASE"/>
    <property type="match status" value="1"/>
</dbReference>
<dbReference type="InterPro" id="IPR011044">
    <property type="entry name" value="Quino_amine_DH_bsu"/>
</dbReference>
<name>A0A160GFK7_9GAMM</name>
<dbReference type="EMBL" id="UGPW01000001">
    <property type="protein sequence ID" value="STY87536.1"/>
    <property type="molecule type" value="Genomic_DNA"/>
</dbReference>
<dbReference type="SUPFAM" id="SSF50969">
    <property type="entry name" value="YVTN repeat-like/Quinoprotein amine dehydrogenase"/>
    <property type="match status" value="1"/>
</dbReference>
<dbReference type="InterPro" id="IPR015943">
    <property type="entry name" value="WD40/YVTN_repeat-like_dom_sf"/>
</dbReference>
<organism evidence="2 4">
    <name type="scientific">Moraxella ovis</name>
    <dbReference type="NCBI Taxonomy" id="29433"/>
    <lineage>
        <taxon>Bacteria</taxon>
        <taxon>Pseudomonadati</taxon>
        <taxon>Pseudomonadota</taxon>
        <taxon>Gammaproteobacteria</taxon>
        <taxon>Moraxellales</taxon>
        <taxon>Moraxellaceae</taxon>
        <taxon>Moraxella</taxon>
    </lineage>
</organism>
<dbReference type="Proteomes" id="UP000255102">
    <property type="component" value="Unassembled WGS sequence"/>
</dbReference>
<dbReference type="Proteomes" id="UP000076765">
    <property type="component" value="Chromosome"/>
</dbReference>
<sequence length="252" mass="28391">MPKIYFTILILSLIFSIRAAHSLTLIQTHPSDPTAFTQGFEYMGDDRAVLATGLYGRSSIGILNVKTGEYTIKDTLPRAFFGEGITQTPYGIWQLTWRENVAFLRDADDFAIVDTAYYGGKGWGLAYRADQDIIYMSNGSSTITVRDAKTFKIKSRINVRHQGANIDQLNELEFANGFIYANIWQSNLIAKIDPNTGKVVKFYNLSDLLANANISNHDRQNMDVLNGIAHIEGNRFYVTGKFYPMIFEVTLD</sequence>